<evidence type="ECO:0000313" key="1">
    <source>
        <dbReference type="EMBL" id="KAF7368806.1"/>
    </source>
</evidence>
<protein>
    <recommendedName>
        <fullName evidence="3">F-box domain-containing protein</fullName>
    </recommendedName>
</protein>
<reference evidence="1" key="1">
    <citation type="submission" date="2020-05" db="EMBL/GenBank/DDBJ databases">
        <title>Mycena genomes resolve the evolution of fungal bioluminescence.</title>
        <authorList>
            <person name="Tsai I.J."/>
        </authorList>
    </citation>
    <scope>NUCLEOTIDE SEQUENCE</scope>
    <source>
        <strain evidence="1">CCC161011</strain>
    </source>
</reference>
<dbReference type="OrthoDB" id="2833533at2759"/>
<sequence>MEYPGLSGLPTELINFITGHSEVEDLLVLCRASRQIHAICLGWLYRAITLKSPIQLVKWGKTVVSRPEAADSVRELIIPFDPRDMMKSFYAVFGSAMKRLKNLQVLEICSPELLHTFPDTSFPRLSDCDIPVSVDIWPFLRSNPTITSLSILALDLLMPRSDIETLPTQSIHMPKLRFFCGPGPVARKVVPGTVVSRLAIFWPNKPVMEFSRDLAAVASSKAGILHLTCTLCRWDPALWVSIAKHVPRIKFLEIHVVTSSTNGKEEFLHAFDDSLRSLPSLIALTIMSPAHPPIEAIDQYRETTFATIRRWGELSPKLMRIVLPIAAVKITWLRAYGNTWVPRPKDCPEAMEAFNWLVQKISTSPELVAEYRSSKGT</sequence>
<dbReference type="Proteomes" id="UP000620124">
    <property type="component" value="Unassembled WGS sequence"/>
</dbReference>
<gene>
    <name evidence="1" type="ORF">MVEN_00205700</name>
</gene>
<proteinExistence type="predicted"/>
<organism evidence="1 2">
    <name type="scientific">Mycena venus</name>
    <dbReference type="NCBI Taxonomy" id="2733690"/>
    <lineage>
        <taxon>Eukaryota</taxon>
        <taxon>Fungi</taxon>
        <taxon>Dikarya</taxon>
        <taxon>Basidiomycota</taxon>
        <taxon>Agaricomycotina</taxon>
        <taxon>Agaricomycetes</taxon>
        <taxon>Agaricomycetidae</taxon>
        <taxon>Agaricales</taxon>
        <taxon>Marasmiineae</taxon>
        <taxon>Mycenaceae</taxon>
        <taxon>Mycena</taxon>
    </lineage>
</organism>
<accession>A0A8H6Z1S0</accession>
<comment type="caution">
    <text evidence="1">The sequence shown here is derived from an EMBL/GenBank/DDBJ whole genome shotgun (WGS) entry which is preliminary data.</text>
</comment>
<evidence type="ECO:0008006" key="3">
    <source>
        <dbReference type="Google" id="ProtNLM"/>
    </source>
</evidence>
<name>A0A8H6Z1S0_9AGAR</name>
<dbReference type="EMBL" id="JACAZI010000002">
    <property type="protein sequence ID" value="KAF7368806.1"/>
    <property type="molecule type" value="Genomic_DNA"/>
</dbReference>
<dbReference type="AlphaFoldDB" id="A0A8H6Z1S0"/>
<keyword evidence="2" id="KW-1185">Reference proteome</keyword>
<evidence type="ECO:0000313" key="2">
    <source>
        <dbReference type="Proteomes" id="UP000620124"/>
    </source>
</evidence>